<keyword evidence="6" id="KW-0560">Oxidoreductase</keyword>
<evidence type="ECO:0000313" key="13">
    <source>
        <dbReference type="EMBL" id="MFC4653630.1"/>
    </source>
</evidence>
<keyword evidence="5 12" id="KW-1133">Transmembrane helix</keyword>
<organism evidence="13 14">
    <name type="scientific">Rheinheimera marina</name>
    <dbReference type="NCBI Taxonomy" id="1774958"/>
    <lineage>
        <taxon>Bacteria</taxon>
        <taxon>Pseudomonadati</taxon>
        <taxon>Pseudomonadota</taxon>
        <taxon>Gammaproteobacteria</taxon>
        <taxon>Chromatiales</taxon>
        <taxon>Chromatiaceae</taxon>
        <taxon>Rheinheimera</taxon>
    </lineage>
</organism>
<proteinExistence type="predicted"/>
<keyword evidence="4" id="KW-0479">Metal-binding</keyword>
<feature type="transmembrane region" description="Helical" evidence="12">
    <location>
        <begin position="297"/>
        <end position="317"/>
    </location>
</feature>
<keyword evidence="7" id="KW-0408">Iron</keyword>
<comment type="pathway">
    <text evidence="11">Porphyrin-containing compound metabolism.</text>
</comment>
<keyword evidence="14" id="KW-1185">Reference proteome</keyword>
<evidence type="ECO:0000313" key="14">
    <source>
        <dbReference type="Proteomes" id="UP001595962"/>
    </source>
</evidence>
<comment type="caution">
    <text evidence="13">The sequence shown here is derived from an EMBL/GenBank/DDBJ whole genome shotgun (WGS) entry which is preliminary data.</text>
</comment>
<keyword evidence="10" id="KW-1015">Disulfide bond</keyword>
<dbReference type="PANTHER" id="PTHR35457:SF1">
    <property type="entry name" value="HEME A SYNTHASE"/>
    <property type="match status" value="1"/>
</dbReference>
<evidence type="ECO:0000256" key="5">
    <source>
        <dbReference type="ARBA" id="ARBA00022989"/>
    </source>
</evidence>
<dbReference type="Pfam" id="PF02628">
    <property type="entry name" value="COX15-CtaA"/>
    <property type="match status" value="1"/>
</dbReference>
<evidence type="ECO:0000256" key="7">
    <source>
        <dbReference type="ARBA" id="ARBA00023004"/>
    </source>
</evidence>
<feature type="transmembrane region" description="Helical" evidence="12">
    <location>
        <begin position="237"/>
        <end position="258"/>
    </location>
</feature>
<feature type="transmembrane region" description="Helical" evidence="12">
    <location>
        <begin position="165"/>
        <end position="183"/>
    </location>
</feature>
<evidence type="ECO:0000256" key="12">
    <source>
        <dbReference type="SAM" id="Phobius"/>
    </source>
</evidence>
<evidence type="ECO:0000256" key="2">
    <source>
        <dbReference type="ARBA" id="ARBA00022475"/>
    </source>
</evidence>
<evidence type="ECO:0000256" key="4">
    <source>
        <dbReference type="ARBA" id="ARBA00022723"/>
    </source>
</evidence>
<keyword evidence="3 12" id="KW-0812">Transmembrane</keyword>
<dbReference type="RefSeq" id="WP_377331057.1">
    <property type="nucleotide sequence ID" value="NZ_JBHSGB010000001.1"/>
</dbReference>
<dbReference type="InterPro" id="IPR050450">
    <property type="entry name" value="COX15/CtaA_HemeA_synthase"/>
</dbReference>
<evidence type="ECO:0000256" key="3">
    <source>
        <dbReference type="ARBA" id="ARBA00022692"/>
    </source>
</evidence>
<feature type="transmembrane region" description="Helical" evidence="12">
    <location>
        <begin position="102"/>
        <end position="122"/>
    </location>
</feature>
<gene>
    <name evidence="13" type="ORF">ACFO3I_01195</name>
</gene>
<keyword evidence="8" id="KW-0350">Heme biosynthesis</keyword>
<comment type="subcellular location">
    <subcellularLocation>
        <location evidence="1">Membrane</location>
        <topology evidence="1">Multi-pass membrane protein</topology>
    </subcellularLocation>
</comment>
<evidence type="ECO:0000256" key="11">
    <source>
        <dbReference type="ARBA" id="ARBA00023444"/>
    </source>
</evidence>
<evidence type="ECO:0000256" key="1">
    <source>
        <dbReference type="ARBA" id="ARBA00004141"/>
    </source>
</evidence>
<protein>
    <submittedName>
        <fullName evidence="13">Heme A synthase</fullName>
    </submittedName>
</protein>
<dbReference type="Proteomes" id="UP001595962">
    <property type="component" value="Unassembled WGS sequence"/>
</dbReference>
<keyword evidence="9 12" id="KW-0472">Membrane</keyword>
<dbReference type="InterPro" id="IPR003780">
    <property type="entry name" value="COX15/CtaA_fam"/>
</dbReference>
<feature type="transmembrane region" description="Helical" evidence="12">
    <location>
        <begin position="75"/>
        <end position="95"/>
    </location>
</feature>
<reference evidence="14" key="1">
    <citation type="journal article" date="2019" name="Int. J. Syst. Evol. Microbiol.">
        <title>The Global Catalogue of Microorganisms (GCM) 10K type strain sequencing project: providing services to taxonomists for standard genome sequencing and annotation.</title>
        <authorList>
            <consortium name="The Broad Institute Genomics Platform"/>
            <consortium name="The Broad Institute Genome Sequencing Center for Infectious Disease"/>
            <person name="Wu L."/>
            <person name="Ma J."/>
        </authorList>
    </citation>
    <scope>NUCLEOTIDE SEQUENCE [LARGE SCALE GENOMIC DNA]</scope>
    <source>
        <strain evidence="14">DT28</strain>
    </source>
</reference>
<accession>A0ABV9JJ84</accession>
<evidence type="ECO:0000256" key="8">
    <source>
        <dbReference type="ARBA" id="ARBA00023133"/>
    </source>
</evidence>
<sequence length="340" mass="37890">MRLQKFLVTLAVLWSMAVILLGAYTRLTDAGLGCPDWPGCYGFLQVPQHDAHRELAEARFPDRPLEADKAWNEMIHRYFAGGLGLLILALLINGWRLRQRRLPMVLSSLVLFQAALGMWTVTLALHPVVVMGHLLGGFALLSLLAVHWWQQQPRPVWQISQTMKLMFWPVLLVVLGQIALGGWTSANYAALSCIQLPLCEAGWADRLNFDEAFSLHLGYDSYEFGVMSLDARATVHVMHRVWAMVTALVVVGYLWMLWRQGVALLRQFSLLIGLLLLVQIGLGIANVALHLPLVNAIAHNFVAANLLMCLVCSGYLLHRSKESVYAKNSAVTTNCQQSVA</sequence>
<evidence type="ECO:0000256" key="10">
    <source>
        <dbReference type="ARBA" id="ARBA00023157"/>
    </source>
</evidence>
<evidence type="ECO:0000256" key="6">
    <source>
        <dbReference type="ARBA" id="ARBA00023002"/>
    </source>
</evidence>
<name>A0ABV9JJ84_9GAMM</name>
<dbReference type="PANTHER" id="PTHR35457">
    <property type="entry name" value="HEME A SYNTHASE"/>
    <property type="match status" value="1"/>
</dbReference>
<dbReference type="EMBL" id="JBHSGB010000001">
    <property type="protein sequence ID" value="MFC4653630.1"/>
    <property type="molecule type" value="Genomic_DNA"/>
</dbReference>
<evidence type="ECO:0000256" key="9">
    <source>
        <dbReference type="ARBA" id="ARBA00023136"/>
    </source>
</evidence>
<keyword evidence="2" id="KW-1003">Cell membrane</keyword>
<feature type="transmembrane region" description="Helical" evidence="12">
    <location>
        <begin position="270"/>
        <end position="291"/>
    </location>
</feature>
<feature type="transmembrane region" description="Helical" evidence="12">
    <location>
        <begin position="128"/>
        <end position="149"/>
    </location>
</feature>